<organism evidence="1 2">
    <name type="scientific">Pistacia atlantica</name>
    <dbReference type="NCBI Taxonomy" id="434234"/>
    <lineage>
        <taxon>Eukaryota</taxon>
        <taxon>Viridiplantae</taxon>
        <taxon>Streptophyta</taxon>
        <taxon>Embryophyta</taxon>
        <taxon>Tracheophyta</taxon>
        <taxon>Spermatophyta</taxon>
        <taxon>Magnoliopsida</taxon>
        <taxon>eudicotyledons</taxon>
        <taxon>Gunneridae</taxon>
        <taxon>Pentapetalae</taxon>
        <taxon>rosids</taxon>
        <taxon>malvids</taxon>
        <taxon>Sapindales</taxon>
        <taxon>Anacardiaceae</taxon>
        <taxon>Pistacia</taxon>
    </lineage>
</organism>
<evidence type="ECO:0000313" key="2">
    <source>
        <dbReference type="Proteomes" id="UP001164250"/>
    </source>
</evidence>
<proteinExistence type="predicted"/>
<comment type="caution">
    <text evidence="1">The sequence shown here is derived from an EMBL/GenBank/DDBJ whole genome shotgun (WGS) entry which is preliminary data.</text>
</comment>
<reference evidence="2" key="1">
    <citation type="journal article" date="2023" name="G3 (Bethesda)">
        <title>Genome assembly and association tests identify interacting loci associated with vigor, precocity, and sex in interspecific pistachio rootstocks.</title>
        <authorList>
            <person name="Palmer W."/>
            <person name="Jacygrad E."/>
            <person name="Sagayaradj S."/>
            <person name="Cavanaugh K."/>
            <person name="Han R."/>
            <person name="Bertier L."/>
            <person name="Beede B."/>
            <person name="Kafkas S."/>
            <person name="Golino D."/>
            <person name="Preece J."/>
            <person name="Michelmore R."/>
        </authorList>
    </citation>
    <scope>NUCLEOTIDE SEQUENCE [LARGE SCALE GENOMIC DNA]</scope>
</reference>
<evidence type="ECO:0000313" key="1">
    <source>
        <dbReference type="EMBL" id="KAJ0083421.1"/>
    </source>
</evidence>
<dbReference type="Proteomes" id="UP001164250">
    <property type="component" value="Chromosome 11"/>
</dbReference>
<protein>
    <submittedName>
        <fullName evidence="1">Uncharacterized protein</fullName>
    </submittedName>
</protein>
<name>A0ACC1AAH0_9ROSI</name>
<sequence>MRELEEKSKRVRVAKEMREKIGDKERHISGFKKTVNVLESFLDKWKVEKKSVEGSLKESESKSKEIEAKISELEKEIDEAKTVISGLKEKTLDRFNGNVRDFKPSVDDGWKKSNLQWLVVAATAYVVAVAVIDLIGLVTRYHCRDSRVTAVPCQAVRRTAPCRAAMRRAGAVEAVELLWKRMVAAFFFLFSDKFCYFGLD</sequence>
<keyword evidence="2" id="KW-1185">Reference proteome</keyword>
<dbReference type="EMBL" id="CM047907">
    <property type="protein sequence ID" value="KAJ0083421.1"/>
    <property type="molecule type" value="Genomic_DNA"/>
</dbReference>
<accession>A0ACC1AAH0</accession>
<gene>
    <name evidence="1" type="ORF">Patl1_31153</name>
</gene>